<proteinExistence type="inferred from homology"/>
<feature type="signal peptide" evidence="2">
    <location>
        <begin position="1"/>
        <end position="26"/>
    </location>
</feature>
<dbReference type="InterPro" id="IPR006311">
    <property type="entry name" value="TAT_signal"/>
</dbReference>
<dbReference type="AlphaFoldDB" id="A0A937D864"/>
<dbReference type="Gene3D" id="3.40.190.10">
    <property type="entry name" value="Periplasmic binding protein-like II"/>
    <property type="match status" value="1"/>
</dbReference>
<dbReference type="PANTHER" id="PTHR42928:SF5">
    <property type="entry name" value="BLR1237 PROTEIN"/>
    <property type="match status" value="1"/>
</dbReference>
<gene>
    <name evidence="3" type="ORF">JI739_20480</name>
</gene>
<dbReference type="RefSeq" id="WP_201685859.1">
    <property type="nucleotide sequence ID" value="NZ_JAEQNA010000009.1"/>
</dbReference>
<evidence type="ECO:0000313" key="3">
    <source>
        <dbReference type="EMBL" id="MBL0422723.1"/>
    </source>
</evidence>
<dbReference type="PIRSF" id="PIRSF017082">
    <property type="entry name" value="YflP"/>
    <property type="match status" value="1"/>
</dbReference>
<organism evidence="3 4">
    <name type="scientific">Ramlibacter aurantiacus</name>
    <dbReference type="NCBI Taxonomy" id="2801330"/>
    <lineage>
        <taxon>Bacteria</taxon>
        <taxon>Pseudomonadati</taxon>
        <taxon>Pseudomonadota</taxon>
        <taxon>Betaproteobacteria</taxon>
        <taxon>Burkholderiales</taxon>
        <taxon>Comamonadaceae</taxon>
        <taxon>Ramlibacter</taxon>
    </lineage>
</organism>
<comment type="similarity">
    <text evidence="1">Belongs to the UPF0065 (bug) family.</text>
</comment>
<protein>
    <submittedName>
        <fullName evidence="3">Tripartite tricarboxylate transporter substrate binding protein</fullName>
    </submittedName>
</protein>
<dbReference type="PROSITE" id="PS51318">
    <property type="entry name" value="TAT"/>
    <property type="match status" value="1"/>
</dbReference>
<dbReference type="Proteomes" id="UP000613011">
    <property type="component" value="Unassembled WGS sequence"/>
</dbReference>
<feature type="chain" id="PRO_5037036130" evidence="2">
    <location>
        <begin position="27"/>
        <end position="326"/>
    </location>
</feature>
<sequence>MSLQRRHFNLALAALAVAAPLGAAQAQNWPSRPIRLIVPFGAGGATDIYARIVGQHLQAALGQPVVIENRPGGNFAIGTEMAAKAAPDGHTLVMITSSHSVLEAMGINRSKYQLLRDLVPVATLSAAEGVLVVHPSVPANNLKEFIALAKSKPGQINYASTGTGSMLHLQGELMESMAGVHMVHIPYKTGGSARVDLLEGRVQAMFHPVTGATQLIREGKLRALGVTGSQRSPALPEVPTIAEAGLPGYDVPVLIGVAAPAGTPRPIVERLNTEISAILRRPDVQEAWAKADSRTLVMSPEQFKSALESEITKWGKVIREARISME</sequence>
<dbReference type="PANTHER" id="PTHR42928">
    <property type="entry name" value="TRICARBOXYLATE-BINDING PROTEIN"/>
    <property type="match status" value="1"/>
</dbReference>
<accession>A0A937D864</accession>
<dbReference type="EMBL" id="JAEQNA010000009">
    <property type="protein sequence ID" value="MBL0422723.1"/>
    <property type="molecule type" value="Genomic_DNA"/>
</dbReference>
<keyword evidence="2" id="KW-0732">Signal</keyword>
<dbReference type="InterPro" id="IPR042100">
    <property type="entry name" value="Bug_dom1"/>
</dbReference>
<keyword evidence="4" id="KW-1185">Reference proteome</keyword>
<dbReference type="SUPFAM" id="SSF53850">
    <property type="entry name" value="Periplasmic binding protein-like II"/>
    <property type="match status" value="1"/>
</dbReference>
<evidence type="ECO:0000256" key="2">
    <source>
        <dbReference type="SAM" id="SignalP"/>
    </source>
</evidence>
<reference evidence="3" key="1">
    <citation type="submission" date="2021-01" db="EMBL/GenBank/DDBJ databases">
        <title>Ramlibacter sp. strain AW1 16S ribosomal RNA gene Genome sequencing and assembly.</title>
        <authorList>
            <person name="Kang M."/>
        </authorList>
    </citation>
    <scope>NUCLEOTIDE SEQUENCE</scope>
    <source>
        <strain evidence="3">AW1</strain>
    </source>
</reference>
<name>A0A937D864_9BURK</name>
<dbReference type="InterPro" id="IPR005064">
    <property type="entry name" value="BUG"/>
</dbReference>
<dbReference type="CDD" id="cd13578">
    <property type="entry name" value="PBP2_Bug27"/>
    <property type="match status" value="1"/>
</dbReference>
<dbReference type="Gene3D" id="3.40.190.150">
    <property type="entry name" value="Bordetella uptake gene, domain 1"/>
    <property type="match status" value="1"/>
</dbReference>
<evidence type="ECO:0000256" key="1">
    <source>
        <dbReference type="ARBA" id="ARBA00006987"/>
    </source>
</evidence>
<evidence type="ECO:0000313" key="4">
    <source>
        <dbReference type="Proteomes" id="UP000613011"/>
    </source>
</evidence>
<dbReference type="Pfam" id="PF03401">
    <property type="entry name" value="TctC"/>
    <property type="match status" value="1"/>
</dbReference>
<comment type="caution">
    <text evidence="3">The sequence shown here is derived from an EMBL/GenBank/DDBJ whole genome shotgun (WGS) entry which is preliminary data.</text>
</comment>